<dbReference type="PANTHER" id="PTHR22683">
    <property type="entry name" value="SPORULATION PROTEIN RELATED"/>
    <property type="match status" value="1"/>
</dbReference>
<organism evidence="7 8">
    <name type="scientific">Microbacterium hominis</name>
    <dbReference type="NCBI Taxonomy" id="162426"/>
    <lineage>
        <taxon>Bacteria</taxon>
        <taxon>Bacillati</taxon>
        <taxon>Actinomycetota</taxon>
        <taxon>Actinomycetes</taxon>
        <taxon>Micrococcales</taxon>
        <taxon>Microbacteriaceae</taxon>
        <taxon>Microbacterium</taxon>
    </lineage>
</organism>
<name>A0A2K9DM09_9MICO</name>
<reference evidence="7 8" key="1">
    <citation type="submission" date="2017-12" db="EMBL/GenBank/DDBJ databases">
        <title>Isolation and characterization of estrogens degradatiion strain Microbacterium hominis SJTG1.</title>
        <authorList>
            <person name="Xiong W."/>
            <person name="Yin C."/>
            <person name="Zheng D."/>
            <person name="Liang R."/>
        </authorList>
    </citation>
    <scope>NUCLEOTIDE SEQUENCE [LARGE SCALE GENOMIC DNA]</scope>
    <source>
        <strain evidence="7 8">SJTG1</strain>
    </source>
</reference>
<keyword evidence="1 3" id="KW-0547">Nucleotide-binding</keyword>
<keyword evidence="5" id="KW-1133">Transmembrane helix</keyword>
<feature type="transmembrane region" description="Helical" evidence="5">
    <location>
        <begin position="124"/>
        <end position="146"/>
    </location>
</feature>
<dbReference type="Gene3D" id="3.40.50.300">
    <property type="entry name" value="P-loop containing nucleotide triphosphate hydrolases"/>
    <property type="match status" value="1"/>
</dbReference>
<dbReference type="Pfam" id="PF01580">
    <property type="entry name" value="FtsK_SpoIIIE"/>
    <property type="match status" value="1"/>
</dbReference>
<feature type="binding site" evidence="3">
    <location>
        <begin position="848"/>
        <end position="855"/>
    </location>
    <ligand>
        <name>ATP</name>
        <dbReference type="ChEBI" id="CHEBI:30616"/>
    </ligand>
</feature>
<dbReference type="RefSeq" id="WP_016464790.1">
    <property type="nucleotide sequence ID" value="NZ_CP025299.1"/>
</dbReference>
<protein>
    <recommendedName>
        <fullName evidence="6">FtsK domain-containing protein</fullName>
    </recommendedName>
</protein>
<dbReference type="InterPro" id="IPR050206">
    <property type="entry name" value="FtsK/SpoIIIE/SftA"/>
</dbReference>
<dbReference type="GO" id="GO:0003677">
    <property type="term" value="F:DNA binding"/>
    <property type="evidence" value="ECO:0007669"/>
    <property type="project" value="InterPro"/>
</dbReference>
<feature type="transmembrane region" description="Helical" evidence="5">
    <location>
        <begin position="246"/>
        <end position="266"/>
    </location>
</feature>
<feature type="transmembrane region" description="Helical" evidence="5">
    <location>
        <begin position="12"/>
        <end position="31"/>
    </location>
</feature>
<dbReference type="InterPro" id="IPR027417">
    <property type="entry name" value="P-loop_NTPase"/>
</dbReference>
<dbReference type="PROSITE" id="PS50901">
    <property type="entry name" value="FTSK"/>
    <property type="match status" value="1"/>
</dbReference>
<evidence type="ECO:0000313" key="8">
    <source>
        <dbReference type="Proteomes" id="UP000233276"/>
    </source>
</evidence>
<feature type="transmembrane region" description="Helical" evidence="5">
    <location>
        <begin position="213"/>
        <end position="234"/>
    </location>
</feature>
<dbReference type="PANTHER" id="PTHR22683:SF41">
    <property type="entry name" value="DNA TRANSLOCASE FTSK"/>
    <property type="match status" value="1"/>
</dbReference>
<dbReference type="SUPFAM" id="SSF52540">
    <property type="entry name" value="P-loop containing nucleoside triphosphate hydrolases"/>
    <property type="match status" value="1"/>
</dbReference>
<dbReference type="EMBL" id="CP025299">
    <property type="protein sequence ID" value="AUG29408.1"/>
    <property type="molecule type" value="Genomic_DNA"/>
</dbReference>
<feature type="region of interest" description="Disordered" evidence="4">
    <location>
        <begin position="1306"/>
        <end position="1329"/>
    </location>
</feature>
<dbReference type="SMART" id="SM00382">
    <property type="entry name" value="AAA"/>
    <property type="match status" value="1"/>
</dbReference>
<dbReference type="Proteomes" id="UP000233276">
    <property type="component" value="Chromosome"/>
</dbReference>
<keyword evidence="2 3" id="KW-0067">ATP-binding</keyword>
<gene>
    <name evidence="7" type="ORF">CXR34_08010</name>
</gene>
<dbReference type="InterPro" id="IPR002543">
    <property type="entry name" value="FtsK_dom"/>
</dbReference>
<dbReference type="CDD" id="cd01127">
    <property type="entry name" value="TrwB_TraG_TraD_VirD4"/>
    <property type="match status" value="1"/>
</dbReference>
<dbReference type="GO" id="GO:0005524">
    <property type="term" value="F:ATP binding"/>
    <property type="evidence" value="ECO:0007669"/>
    <property type="project" value="UniProtKB-UniRule"/>
</dbReference>
<evidence type="ECO:0000256" key="1">
    <source>
        <dbReference type="ARBA" id="ARBA00022741"/>
    </source>
</evidence>
<evidence type="ECO:0000313" key="7">
    <source>
        <dbReference type="EMBL" id="AUG29408.1"/>
    </source>
</evidence>
<feature type="domain" description="FtsK" evidence="6">
    <location>
        <begin position="831"/>
        <end position="1041"/>
    </location>
</feature>
<evidence type="ECO:0000256" key="4">
    <source>
        <dbReference type="SAM" id="MobiDB-lite"/>
    </source>
</evidence>
<evidence type="ECO:0000256" key="5">
    <source>
        <dbReference type="SAM" id="Phobius"/>
    </source>
</evidence>
<feature type="transmembrane region" description="Helical" evidence="5">
    <location>
        <begin position="37"/>
        <end position="55"/>
    </location>
</feature>
<dbReference type="InterPro" id="IPR003593">
    <property type="entry name" value="AAA+_ATPase"/>
</dbReference>
<keyword evidence="5" id="KW-0472">Membrane</keyword>
<evidence type="ECO:0000256" key="2">
    <source>
        <dbReference type="ARBA" id="ARBA00022840"/>
    </source>
</evidence>
<sequence length="1348" mass="143634">MAAPRNAAPTPNIAPFIVAGAVIVGVAATLLRLPGALVAWALLLVAAWMSTPPQLTGKKDSAGYPTVGNPGEGKKMRAHQRFAALRWKLIASADWLPNDARQLTQALESAGDGFLARTKAFAGWLLLASTLNAWVALGSAALVVTLPADQLAIIGAAPESASWMMWPNAIAMYITVRQWDASARQFAAPSDPRPAIDLRAVVSAAAEKGMSPLLVPTAGAATAIAAFAIATVVINGFDLAWLIVPWQLAAAGFAVIVASLVLRAIALPNAHDGWRKTVAARETWDTRWQTLKVDPAPRLTEHRELAVQGQLPVLVDTFEAPAHLGAEGVINLLPKMSPAIGGGYWVMALNEPDLDSQGQPVPGSKSPVKVTIVAWPTDSSVDPRDPAIDQTTFELLLRSAASHQIVSQTSMPQPMLLGIQKITVDNDGKPAAWRTRWSCSFDPGATLGFAAGQFRAMFGVEAVPDAADACIYLGALTDGESVFTEDGIAVHLEQLDRTAAWRARWTNVLKMGEQQPYIQHAVYGERKLATGEDIFSQPFMMPQGIPSELYMTEVKEKSLSSTLNNAPFVSVQRWDGTGERGGERHHGAFRVVWSPQPIATNPARVMPAVGRNRDATVWVLAASVMAGFDAAKLPRPEVVGANALTSRTSERSIWDIKLRLYGAVTLAIVKQNVEKIRNGMGGVTWLRVTASEDGCRIVAGARPADVTFARREHRDMCTALDWEQAFTDAKVITTSGQVPAMVSAEPLPKNEKVQRLIFRMPPGLDRSAVRNAKRTLMPATGNIYLEDEAGPTPDTVALIACPEQPVPFPAPFDWGEVESSAGIPFASGVTGEPIVYDWKLDPHILLLGGTGSGKSATLQNLIAGALIRGCEVFIADPTKGAADFKFAFPWAKAVAVTDGEASALMDHVYAEVVRRKNLNAKHGVASYTDLPVDARPPHIFVFVDEFTSLMFTEQLAKLPANATDEEQRLHAENELSNANRRNIGGKSGRLVREARSAGVTLVLAGQELKTDTLSKIPGGTSLKGNTSSILLGKSTFGSRMSALKDAVAAPELGDDVPKGRGLFESSASSAQVIQSWYDAPDHVDSLVQHIAAARSPIDPQDVIDLSTMVRSVDNGPVFGRRIDGEEAGDDGEDEEVVTVPWDGGEIDLGLVDIDFDGLFEEPVGPLPLPPTSDSPAAAVTAAREVVFAGPGIDDESCPDDAIDVDTLPPGAEATGYPLVDAILARLIEIGVVDRAEWISPAAFELSADGTPLHVLLEDAAAMFGISEVVPVYPSSEAESTTRESPAGVLPLPAATPERLTHGRNAADSAAAVPPTRIAPPVIDVPPPPVIDDDLFGAPRRVLSEEERF</sequence>
<accession>A0A2K9DM09</accession>
<dbReference type="KEGG" id="mhos:CXR34_08010"/>
<evidence type="ECO:0000259" key="6">
    <source>
        <dbReference type="PROSITE" id="PS50901"/>
    </source>
</evidence>
<keyword evidence="5" id="KW-0812">Transmembrane</keyword>
<evidence type="ECO:0000256" key="3">
    <source>
        <dbReference type="PROSITE-ProRule" id="PRU00289"/>
    </source>
</evidence>
<proteinExistence type="predicted"/>